<proteinExistence type="predicted"/>
<comment type="caution">
    <text evidence="1">The sequence shown here is derived from an EMBL/GenBank/DDBJ whole genome shotgun (WGS) entry which is preliminary data.</text>
</comment>
<sequence>MQLFKDALAAALAVVVCLLVIELGLHVAQSDFNPSLMTQDSERFIHLRPGAHGWWRGEGRSYVVINRYGFHDRDDLTIARPANTLRIAVLGSSVVEAVHVPMNESITSIIQNKLQECPQRKWDKVEVLNFGTEGYGLAQQLMTLDKDVWRFDPQIIVDLAALNNDVMNDDRRTKHNGGAFPYFLLENGELVPDTITSQRRPIDSKRLELANKLKELMNHSQILLLLERFQFQLSGWRHPITDQTQEYFVPTTAGAINAWEVSEAVWLKMNSETMSRGDEFWLVTADMNDQVDPDPAHREAFRKALGVPDLYYPDHRVADFAERNHIRHLTLAPLLADYTERNHVYLHGFYNTPPNYGHWNILGNRVAGDLVADRLCRESTLLRRFNPSENEQSSLSPSEVVR</sequence>
<dbReference type="Gene3D" id="3.40.50.1110">
    <property type="entry name" value="SGNH hydrolase"/>
    <property type="match status" value="1"/>
</dbReference>
<dbReference type="OrthoDB" id="5446411at2"/>
<accession>A0A841JVR7</accession>
<gene>
    <name evidence="1" type="ORF">HNQ77_001025</name>
</gene>
<dbReference type="EMBL" id="JACHEK010000002">
    <property type="protein sequence ID" value="MBB6143081.1"/>
    <property type="molecule type" value="Genomic_DNA"/>
</dbReference>
<protein>
    <submittedName>
        <fullName evidence="1">Uncharacterized protein</fullName>
    </submittedName>
</protein>
<dbReference type="GO" id="GO:0016788">
    <property type="term" value="F:hydrolase activity, acting on ester bonds"/>
    <property type="evidence" value="ECO:0007669"/>
    <property type="project" value="UniProtKB-ARBA"/>
</dbReference>
<dbReference type="InterPro" id="IPR036514">
    <property type="entry name" value="SGNH_hydro_sf"/>
</dbReference>
<keyword evidence="2" id="KW-1185">Reference proteome</keyword>
<reference evidence="1 2" key="1">
    <citation type="submission" date="2020-08" db="EMBL/GenBank/DDBJ databases">
        <title>Genomic Encyclopedia of Type Strains, Phase IV (KMG-IV): sequencing the most valuable type-strain genomes for metagenomic binning, comparative biology and taxonomic classification.</title>
        <authorList>
            <person name="Goeker M."/>
        </authorList>
    </citation>
    <scope>NUCLEOTIDE SEQUENCE [LARGE SCALE GENOMIC DNA]</scope>
    <source>
        <strain evidence="1 2">DSM 103733</strain>
    </source>
</reference>
<dbReference type="Proteomes" id="UP000538666">
    <property type="component" value="Unassembled WGS sequence"/>
</dbReference>
<dbReference type="SUPFAM" id="SSF52266">
    <property type="entry name" value="SGNH hydrolase"/>
    <property type="match status" value="1"/>
</dbReference>
<dbReference type="AlphaFoldDB" id="A0A841JVR7"/>
<name>A0A841JVR7_9BACT</name>
<evidence type="ECO:0000313" key="2">
    <source>
        <dbReference type="Proteomes" id="UP000538666"/>
    </source>
</evidence>
<evidence type="ECO:0000313" key="1">
    <source>
        <dbReference type="EMBL" id="MBB6143081.1"/>
    </source>
</evidence>
<organism evidence="1 2">
    <name type="scientific">Silvibacterium bohemicum</name>
    <dbReference type="NCBI Taxonomy" id="1577686"/>
    <lineage>
        <taxon>Bacteria</taxon>
        <taxon>Pseudomonadati</taxon>
        <taxon>Acidobacteriota</taxon>
        <taxon>Terriglobia</taxon>
        <taxon>Terriglobales</taxon>
        <taxon>Acidobacteriaceae</taxon>
        <taxon>Silvibacterium</taxon>
    </lineage>
</organism>
<dbReference type="RefSeq" id="WP_050062019.1">
    <property type="nucleotide sequence ID" value="NZ_JACHEK010000002.1"/>
</dbReference>